<accession>A0A6M6E1M1</accession>
<sequence length="194" mass="22252">MTNNGEIILAMFPVDAEKELKEMQDKFLYNIKYTRCILDGIAYPLSYVKGAWSLTKLSEKLPDGMGLGDIDGFLNFYGHLLFTEFKSSPKALKTKQYTALTNLVRQTGATVFMVFGEPCKPNSYLIIDSDHPYGSDLMKTNLEDLQEAFLKWCKDKLPEKYIEDTRGWDKWIWGLQITYAKEAISKIRAQYGSI</sequence>
<evidence type="ECO:0000313" key="2">
    <source>
        <dbReference type="Proteomes" id="UP000501076"/>
    </source>
</evidence>
<dbReference type="AlphaFoldDB" id="A0A6M6E1M1"/>
<dbReference type="Proteomes" id="UP000501076">
    <property type="component" value="Plasmid pFDU301A"/>
</dbReference>
<dbReference type="RefSeq" id="WP_171778841.1">
    <property type="nucleotide sequence ID" value="NZ_CP045273.1"/>
</dbReference>
<gene>
    <name evidence="1" type="ORF">FDZ14_32655</name>
</gene>
<reference evidence="1 2" key="1">
    <citation type="submission" date="2019-10" db="EMBL/GenBank/DDBJ databases">
        <title>Complete genome sequences for adaption low water activity.</title>
        <authorList>
            <person name="Zhao L."/>
            <person name="Zhong J."/>
        </authorList>
    </citation>
    <scope>NUCLEOTIDE SEQUENCE [LARGE SCALE GENOMIC DNA]</scope>
    <source>
        <strain evidence="1 2">FDU301</strain>
        <plasmid evidence="2">pfdu301a</plasmid>
    </source>
</reference>
<keyword evidence="1" id="KW-0614">Plasmid</keyword>
<geneLocation type="plasmid" evidence="2">
    <name>pfdu301a</name>
</geneLocation>
<name>A0A6M6E1M1_PRIMG</name>
<protein>
    <submittedName>
        <fullName evidence="1">Uncharacterized protein</fullName>
    </submittedName>
</protein>
<organism evidence="1 2">
    <name type="scientific">Priestia megaterium</name>
    <name type="common">Bacillus megaterium</name>
    <dbReference type="NCBI Taxonomy" id="1404"/>
    <lineage>
        <taxon>Bacteria</taxon>
        <taxon>Bacillati</taxon>
        <taxon>Bacillota</taxon>
        <taxon>Bacilli</taxon>
        <taxon>Bacillales</taxon>
        <taxon>Bacillaceae</taxon>
        <taxon>Priestia</taxon>
    </lineage>
</organism>
<proteinExistence type="predicted"/>
<dbReference type="EMBL" id="CP045273">
    <property type="protein sequence ID" value="QJX80842.1"/>
    <property type="molecule type" value="Genomic_DNA"/>
</dbReference>
<evidence type="ECO:0000313" key="1">
    <source>
        <dbReference type="EMBL" id="QJX80842.1"/>
    </source>
</evidence>